<evidence type="ECO:0000256" key="1">
    <source>
        <dbReference type="ARBA" id="ARBA00010641"/>
    </source>
</evidence>
<keyword evidence="3" id="KW-0731">Sigma factor</keyword>
<evidence type="ECO:0000259" key="6">
    <source>
        <dbReference type="Pfam" id="PF08281"/>
    </source>
</evidence>
<protein>
    <recommendedName>
        <fullName evidence="9">RNA polymerase subunit sigma-70</fullName>
    </recommendedName>
</protein>
<dbReference type="InterPro" id="IPR013325">
    <property type="entry name" value="RNA_pol_sigma_r2"/>
</dbReference>
<evidence type="ECO:0000313" key="7">
    <source>
        <dbReference type="EMBL" id="OEK04865.1"/>
    </source>
</evidence>
<evidence type="ECO:0000256" key="4">
    <source>
        <dbReference type="ARBA" id="ARBA00023163"/>
    </source>
</evidence>
<evidence type="ECO:0000256" key="3">
    <source>
        <dbReference type="ARBA" id="ARBA00023082"/>
    </source>
</evidence>
<keyword evidence="2" id="KW-0805">Transcription regulation</keyword>
<keyword evidence="4" id="KW-0804">Transcription</keyword>
<dbReference type="Pfam" id="PF04542">
    <property type="entry name" value="Sigma70_r2"/>
    <property type="match status" value="1"/>
</dbReference>
<dbReference type="SUPFAM" id="SSF88946">
    <property type="entry name" value="Sigma2 domain of RNA polymerase sigma factors"/>
    <property type="match status" value="1"/>
</dbReference>
<dbReference type="OrthoDB" id="9780326at2"/>
<dbReference type="SUPFAM" id="SSF88659">
    <property type="entry name" value="Sigma3 and sigma4 domains of RNA polymerase sigma factors"/>
    <property type="match status" value="1"/>
</dbReference>
<reference evidence="7 8" key="1">
    <citation type="submission" date="2016-08" db="EMBL/GenBank/DDBJ databases">
        <title>Draft genome of Fabibacter sp. strain SK-8.</title>
        <authorList>
            <person name="Wong S.-K."/>
            <person name="Hamasaki K."/>
            <person name="Yoshizawa S."/>
        </authorList>
    </citation>
    <scope>NUCLEOTIDE SEQUENCE [LARGE SCALE GENOMIC DNA]</scope>
    <source>
        <strain evidence="7 8">SK-8</strain>
    </source>
</reference>
<organism evidence="7 8">
    <name type="scientific">Roseivirga misakiensis</name>
    <dbReference type="NCBI Taxonomy" id="1563681"/>
    <lineage>
        <taxon>Bacteria</taxon>
        <taxon>Pseudomonadati</taxon>
        <taxon>Bacteroidota</taxon>
        <taxon>Cytophagia</taxon>
        <taxon>Cytophagales</taxon>
        <taxon>Roseivirgaceae</taxon>
        <taxon>Roseivirga</taxon>
    </lineage>
</organism>
<comment type="caution">
    <text evidence="7">The sequence shown here is derived from an EMBL/GenBank/DDBJ whole genome shotgun (WGS) entry which is preliminary data.</text>
</comment>
<comment type="similarity">
    <text evidence="1">Belongs to the sigma-70 factor family. ECF subfamily.</text>
</comment>
<accession>A0A1E5T0I6</accession>
<sequence>MEKSQFVQLINDNKGTIRSLCQVYFDSCEDQKDAFQDIVLQLWKSLDSFKGASKVNTWIYRVSLNTILTKKRKDTKSVSAQPIEMVHTNISAANADDNLELLHILIRSLKDLDKGIVLLYLEGYKTKEIAEILKLSTSNVTTRFNRLKSELKVKLNPRTHVTK</sequence>
<dbReference type="Gene3D" id="1.10.1740.10">
    <property type="match status" value="1"/>
</dbReference>
<feature type="domain" description="RNA polymerase sigma factor 70 region 4 type 2" evidence="6">
    <location>
        <begin position="102"/>
        <end position="149"/>
    </location>
</feature>
<dbReference type="RefSeq" id="WP_069836370.1">
    <property type="nucleotide sequence ID" value="NZ_MDGQ01000005.1"/>
</dbReference>
<feature type="domain" description="RNA polymerase sigma-70 region 2" evidence="5">
    <location>
        <begin position="9"/>
        <end position="75"/>
    </location>
</feature>
<dbReference type="EMBL" id="MDGQ01000005">
    <property type="protein sequence ID" value="OEK04865.1"/>
    <property type="molecule type" value="Genomic_DNA"/>
</dbReference>
<dbReference type="PANTHER" id="PTHR43133">
    <property type="entry name" value="RNA POLYMERASE ECF-TYPE SIGMA FACTO"/>
    <property type="match status" value="1"/>
</dbReference>
<dbReference type="InterPro" id="IPR013324">
    <property type="entry name" value="RNA_pol_sigma_r3/r4-like"/>
</dbReference>
<dbReference type="STRING" id="1563681.BFP71_15615"/>
<keyword evidence="8" id="KW-1185">Reference proteome</keyword>
<gene>
    <name evidence="7" type="ORF">BFP71_15615</name>
</gene>
<dbReference type="InterPro" id="IPR013249">
    <property type="entry name" value="RNA_pol_sigma70_r4_t2"/>
</dbReference>
<dbReference type="InterPro" id="IPR036388">
    <property type="entry name" value="WH-like_DNA-bd_sf"/>
</dbReference>
<proteinExistence type="inferred from homology"/>
<evidence type="ECO:0000259" key="5">
    <source>
        <dbReference type="Pfam" id="PF04542"/>
    </source>
</evidence>
<dbReference type="Pfam" id="PF08281">
    <property type="entry name" value="Sigma70_r4_2"/>
    <property type="match status" value="1"/>
</dbReference>
<dbReference type="InterPro" id="IPR039425">
    <property type="entry name" value="RNA_pol_sigma-70-like"/>
</dbReference>
<dbReference type="InterPro" id="IPR007627">
    <property type="entry name" value="RNA_pol_sigma70_r2"/>
</dbReference>
<dbReference type="GO" id="GO:0016987">
    <property type="term" value="F:sigma factor activity"/>
    <property type="evidence" value="ECO:0007669"/>
    <property type="project" value="UniProtKB-KW"/>
</dbReference>
<dbReference type="Proteomes" id="UP000095552">
    <property type="component" value="Unassembled WGS sequence"/>
</dbReference>
<dbReference type="GO" id="GO:0003677">
    <property type="term" value="F:DNA binding"/>
    <property type="evidence" value="ECO:0007669"/>
    <property type="project" value="InterPro"/>
</dbReference>
<evidence type="ECO:0000256" key="2">
    <source>
        <dbReference type="ARBA" id="ARBA00023015"/>
    </source>
</evidence>
<dbReference type="NCBIfam" id="TIGR02937">
    <property type="entry name" value="sigma70-ECF"/>
    <property type="match status" value="1"/>
</dbReference>
<name>A0A1E5T0I6_9BACT</name>
<dbReference type="GO" id="GO:0006352">
    <property type="term" value="P:DNA-templated transcription initiation"/>
    <property type="evidence" value="ECO:0007669"/>
    <property type="project" value="InterPro"/>
</dbReference>
<evidence type="ECO:0000313" key="8">
    <source>
        <dbReference type="Proteomes" id="UP000095552"/>
    </source>
</evidence>
<dbReference type="PANTHER" id="PTHR43133:SF45">
    <property type="entry name" value="RNA POLYMERASE ECF-TYPE SIGMA FACTOR"/>
    <property type="match status" value="1"/>
</dbReference>
<dbReference type="InterPro" id="IPR014284">
    <property type="entry name" value="RNA_pol_sigma-70_dom"/>
</dbReference>
<evidence type="ECO:0008006" key="9">
    <source>
        <dbReference type="Google" id="ProtNLM"/>
    </source>
</evidence>
<dbReference type="AlphaFoldDB" id="A0A1E5T0I6"/>
<dbReference type="Gene3D" id="1.10.10.10">
    <property type="entry name" value="Winged helix-like DNA-binding domain superfamily/Winged helix DNA-binding domain"/>
    <property type="match status" value="1"/>
</dbReference>